<keyword evidence="5" id="KW-1185">Reference proteome</keyword>
<feature type="non-terminal residue" evidence="4">
    <location>
        <position position="1"/>
    </location>
</feature>
<organism evidence="4 5">
    <name type="scientific">Roridomyces roridus</name>
    <dbReference type="NCBI Taxonomy" id="1738132"/>
    <lineage>
        <taxon>Eukaryota</taxon>
        <taxon>Fungi</taxon>
        <taxon>Dikarya</taxon>
        <taxon>Basidiomycota</taxon>
        <taxon>Agaricomycotina</taxon>
        <taxon>Agaricomycetes</taxon>
        <taxon>Agaricomycetidae</taxon>
        <taxon>Agaricales</taxon>
        <taxon>Marasmiineae</taxon>
        <taxon>Mycenaceae</taxon>
        <taxon>Roridomyces</taxon>
    </lineage>
</organism>
<name>A0AAD7BH05_9AGAR</name>
<accession>A0AAD7BH05</accession>
<dbReference type="InterPro" id="IPR016181">
    <property type="entry name" value="Acyl_CoA_acyltransferase"/>
</dbReference>
<dbReference type="PANTHER" id="PTHR43420:SF47">
    <property type="entry name" value="N-ACETYLTRANSFERASE DOMAIN-CONTAINING PROTEIN"/>
    <property type="match status" value="1"/>
</dbReference>
<dbReference type="Pfam" id="PF13508">
    <property type="entry name" value="Acetyltransf_7"/>
    <property type="match status" value="1"/>
</dbReference>
<dbReference type="GO" id="GO:0016747">
    <property type="term" value="F:acyltransferase activity, transferring groups other than amino-acyl groups"/>
    <property type="evidence" value="ECO:0007669"/>
    <property type="project" value="InterPro"/>
</dbReference>
<evidence type="ECO:0000313" key="5">
    <source>
        <dbReference type="Proteomes" id="UP001221142"/>
    </source>
</evidence>
<dbReference type="CDD" id="cd04301">
    <property type="entry name" value="NAT_SF"/>
    <property type="match status" value="1"/>
</dbReference>
<proteinExistence type="predicted"/>
<dbReference type="AlphaFoldDB" id="A0AAD7BH05"/>
<evidence type="ECO:0000256" key="2">
    <source>
        <dbReference type="ARBA" id="ARBA00023315"/>
    </source>
</evidence>
<dbReference type="Gene3D" id="3.40.630.30">
    <property type="match status" value="1"/>
</dbReference>
<protein>
    <submittedName>
        <fullName evidence="4">Acyl-CoA N-acyltransferase</fullName>
    </submittedName>
</protein>
<sequence length="180" mass="20028">MSATPMLRSATLQDIPALAEAMVPAANFSIPGRNLGDELYDLEKDVQEARGNQPPGKIRTQFEEQMKMHNVWLAEVEAGVAGGIAWRDTVGCTPGEILSLFVHPRFHGRGIGTLLLHHAKKHALGHSLVTDGEVLMEVRCFEKNPRALKFYERGGFVRRESVVELVEEVGEYLALLVWLK</sequence>
<keyword evidence="1" id="KW-0808">Transferase</keyword>
<dbReference type="EMBL" id="JARKIF010000016">
    <property type="protein sequence ID" value="KAJ7620977.1"/>
    <property type="molecule type" value="Genomic_DNA"/>
</dbReference>
<dbReference type="InterPro" id="IPR050680">
    <property type="entry name" value="YpeA/RimI_acetyltransf"/>
</dbReference>
<dbReference type="PANTHER" id="PTHR43420">
    <property type="entry name" value="ACETYLTRANSFERASE"/>
    <property type="match status" value="1"/>
</dbReference>
<evidence type="ECO:0000259" key="3">
    <source>
        <dbReference type="PROSITE" id="PS51186"/>
    </source>
</evidence>
<gene>
    <name evidence="4" type="ORF">FB45DRAFT_928025</name>
</gene>
<comment type="caution">
    <text evidence="4">The sequence shown here is derived from an EMBL/GenBank/DDBJ whole genome shotgun (WGS) entry which is preliminary data.</text>
</comment>
<dbReference type="Proteomes" id="UP001221142">
    <property type="component" value="Unassembled WGS sequence"/>
</dbReference>
<evidence type="ECO:0000313" key="4">
    <source>
        <dbReference type="EMBL" id="KAJ7620977.1"/>
    </source>
</evidence>
<dbReference type="SUPFAM" id="SSF55729">
    <property type="entry name" value="Acyl-CoA N-acyltransferases (Nat)"/>
    <property type="match status" value="1"/>
</dbReference>
<evidence type="ECO:0000256" key="1">
    <source>
        <dbReference type="ARBA" id="ARBA00022679"/>
    </source>
</evidence>
<dbReference type="PROSITE" id="PS51186">
    <property type="entry name" value="GNAT"/>
    <property type="match status" value="1"/>
</dbReference>
<keyword evidence="2" id="KW-0012">Acyltransferase</keyword>
<dbReference type="InterPro" id="IPR000182">
    <property type="entry name" value="GNAT_dom"/>
</dbReference>
<feature type="domain" description="N-acetyltransferase" evidence="3">
    <location>
        <begin position="30"/>
        <end position="180"/>
    </location>
</feature>
<reference evidence="4" key="1">
    <citation type="submission" date="2023-03" db="EMBL/GenBank/DDBJ databases">
        <title>Massive genome expansion in bonnet fungi (Mycena s.s.) driven by repeated elements and novel gene families across ecological guilds.</title>
        <authorList>
            <consortium name="Lawrence Berkeley National Laboratory"/>
            <person name="Harder C.B."/>
            <person name="Miyauchi S."/>
            <person name="Viragh M."/>
            <person name="Kuo A."/>
            <person name="Thoen E."/>
            <person name="Andreopoulos B."/>
            <person name="Lu D."/>
            <person name="Skrede I."/>
            <person name="Drula E."/>
            <person name="Henrissat B."/>
            <person name="Morin E."/>
            <person name="Kohler A."/>
            <person name="Barry K."/>
            <person name="LaButti K."/>
            <person name="Morin E."/>
            <person name="Salamov A."/>
            <person name="Lipzen A."/>
            <person name="Mereny Z."/>
            <person name="Hegedus B."/>
            <person name="Baldrian P."/>
            <person name="Stursova M."/>
            <person name="Weitz H."/>
            <person name="Taylor A."/>
            <person name="Grigoriev I.V."/>
            <person name="Nagy L.G."/>
            <person name="Martin F."/>
            <person name="Kauserud H."/>
        </authorList>
    </citation>
    <scope>NUCLEOTIDE SEQUENCE</scope>
    <source>
        <strain evidence="4">9284</strain>
    </source>
</reference>